<keyword evidence="8 10" id="KW-0503">Monooxygenase</keyword>
<dbReference type="CDD" id="cd11065">
    <property type="entry name" value="CYP64-like"/>
    <property type="match status" value="1"/>
</dbReference>
<dbReference type="Pfam" id="PF00067">
    <property type="entry name" value="p450"/>
    <property type="match status" value="1"/>
</dbReference>
<evidence type="ECO:0000256" key="7">
    <source>
        <dbReference type="ARBA" id="ARBA00023004"/>
    </source>
</evidence>
<keyword evidence="4 9" id="KW-0349">Heme</keyword>
<dbReference type="EMBL" id="LUEZ02000110">
    <property type="protein sequence ID" value="RDB17682.1"/>
    <property type="molecule type" value="Genomic_DNA"/>
</dbReference>
<keyword evidence="11" id="KW-0472">Membrane</keyword>
<name>A0A369J8L2_HYPMA</name>
<evidence type="ECO:0000313" key="12">
    <source>
        <dbReference type="EMBL" id="RDB17682.1"/>
    </source>
</evidence>
<dbReference type="PRINTS" id="PR00463">
    <property type="entry name" value="EP450I"/>
</dbReference>
<dbReference type="InterPro" id="IPR001128">
    <property type="entry name" value="Cyt_P450"/>
</dbReference>
<comment type="pathway">
    <text evidence="2">Secondary metabolite biosynthesis.</text>
</comment>
<keyword evidence="11" id="KW-1133">Transmembrane helix</keyword>
<dbReference type="GO" id="GO:0004497">
    <property type="term" value="F:monooxygenase activity"/>
    <property type="evidence" value="ECO:0007669"/>
    <property type="project" value="UniProtKB-KW"/>
</dbReference>
<accession>A0A369J8L2</accession>
<evidence type="ECO:0000256" key="4">
    <source>
        <dbReference type="ARBA" id="ARBA00022617"/>
    </source>
</evidence>
<evidence type="ECO:0000256" key="9">
    <source>
        <dbReference type="PIRSR" id="PIRSR602401-1"/>
    </source>
</evidence>
<protein>
    <recommendedName>
        <fullName evidence="14">O-methylsterigmatocystin oxidoreductase</fullName>
    </recommendedName>
</protein>
<evidence type="ECO:0000256" key="10">
    <source>
        <dbReference type="RuleBase" id="RU000461"/>
    </source>
</evidence>
<keyword evidence="11" id="KW-0812">Transmembrane</keyword>
<dbReference type="InterPro" id="IPR050364">
    <property type="entry name" value="Cytochrome_P450_fung"/>
</dbReference>
<comment type="similarity">
    <text evidence="3 10">Belongs to the cytochrome P450 family.</text>
</comment>
<evidence type="ECO:0000256" key="3">
    <source>
        <dbReference type="ARBA" id="ARBA00010617"/>
    </source>
</evidence>
<keyword evidence="6 10" id="KW-0560">Oxidoreductase</keyword>
<dbReference type="Gene3D" id="1.10.630.10">
    <property type="entry name" value="Cytochrome P450"/>
    <property type="match status" value="1"/>
</dbReference>
<dbReference type="AlphaFoldDB" id="A0A369J8L2"/>
<sequence length="510" mass="57319">MTFFVILGSVALIVVFWFKRKRRIQLPLPPGPPGDPILGHFRLIPQEHQELQFYEWGKIYGEVIHLNLFGRSFVVLNGVQAAIDLLDKRSANYSDRPRFIVLELLGFMGYTISLMPYGKRFQRHRRMMHEHLMADRSERYSPIQLRETRVLLKNLLSKEAEHEKLILRFSTAIIMQVAFGHQVMSDDDVYVKIAQESGNIVANAGPPGGTPIDFFPFLQYLPSWFPGAYYAGYARERRDGITRMFDYPFEQMQTAMASGTANPCFLSHHLEGLNRDGGSYPNTAADIKGAAAQLYFAAMDTTASSLSTFFLAMTLYPECQLKAQKEIDAVVGAGRLPDFSDIGSLPYVECIVQETLRWLNAVPMGIPHRSMEDDIYNGMFIPKGSIIIANTRAMTLDERIYADPHTFNPSRYLPKPEGNAEPNPIGPFGFGRRICPGRQLAHGSIWIAVASVLATMSISKAVGEDGKEIIPKVDYSSGITSHPQPYQCLIQPRNEAARDLISRAIILDSY</sequence>
<feature type="transmembrane region" description="Helical" evidence="11">
    <location>
        <begin position="99"/>
        <end position="118"/>
    </location>
</feature>
<dbReference type="PROSITE" id="PS00086">
    <property type="entry name" value="CYTOCHROME_P450"/>
    <property type="match status" value="1"/>
</dbReference>
<dbReference type="SUPFAM" id="SSF48264">
    <property type="entry name" value="Cytochrome P450"/>
    <property type="match status" value="1"/>
</dbReference>
<dbReference type="InParanoid" id="A0A369J8L2"/>
<dbReference type="GO" id="GO:0005506">
    <property type="term" value="F:iron ion binding"/>
    <property type="evidence" value="ECO:0007669"/>
    <property type="project" value="InterPro"/>
</dbReference>
<organism evidence="12 13">
    <name type="scientific">Hypsizygus marmoreus</name>
    <name type="common">White beech mushroom</name>
    <name type="synonym">Agaricus marmoreus</name>
    <dbReference type="NCBI Taxonomy" id="39966"/>
    <lineage>
        <taxon>Eukaryota</taxon>
        <taxon>Fungi</taxon>
        <taxon>Dikarya</taxon>
        <taxon>Basidiomycota</taxon>
        <taxon>Agaricomycotina</taxon>
        <taxon>Agaricomycetes</taxon>
        <taxon>Agaricomycetidae</taxon>
        <taxon>Agaricales</taxon>
        <taxon>Tricholomatineae</taxon>
        <taxon>Lyophyllaceae</taxon>
        <taxon>Hypsizygus</taxon>
    </lineage>
</organism>
<comment type="cofactor">
    <cofactor evidence="1 9">
        <name>heme</name>
        <dbReference type="ChEBI" id="CHEBI:30413"/>
    </cofactor>
</comment>
<keyword evidence="13" id="KW-1185">Reference proteome</keyword>
<dbReference type="InterPro" id="IPR002401">
    <property type="entry name" value="Cyt_P450_E_grp-I"/>
</dbReference>
<evidence type="ECO:0000256" key="8">
    <source>
        <dbReference type="ARBA" id="ARBA00023033"/>
    </source>
</evidence>
<evidence type="ECO:0000256" key="11">
    <source>
        <dbReference type="SAM" id="Phobius"/>
    </source>
</evidence>
<keyword evidence="7 9" id="KW-0408">Iron</keyword>
<dbReference type="PRINTS" id="PR00385">
    <property type="entry name" value="P450"/>
</dbReference>
<keyword evidence="5 9" id="KW-0479">Metal-binding</keyword>
<evidence type="ECO:0000256" key="5">
    <source>
        <dbReference type="ARBA" id="ARBA00022723"/>
    </source>
</evidence>
<reference evidence="12" key="1">
    <citation type="submission" date="2018-04" db="EMBL/GenBank/DDBJ databases">
        <title>Whole genome sequencing of Hypsizygus marmoreus.</title>
        <authorList>
            <person name="Choi I.-G."/>
            <person name="Min B."/>
            <person name="Kim J.-G."/>
            <person name="Kim S."/>
            <person name="Oh Y.-L."/>
            <person name="Kong W.-S."/>
            <person name="Park H."/>
            <person name="Jeong J."/>
            <person name="Song E.-S."/>
        </authorList>
    </citation>
    <scope>NUCLEOTIDE SEQUENCE [LARGE SCALE GENOMIC DNA]</scope>
    <source>
        <strain evidence="12">51987-8</strain>
    </source>
</reference>
<comment type="caution">
    <text evidence="12">The sequence shown here is derived from an EMBL/GenBank/DDBJ whole genome shotgun (WGS) entry which is preliminary data.</text>
</comment>
<dbReference type="STRING" id="39966.A0A369J8L2"/>
<dbReference type="GO" id="GO:0016705">
    <property type="term" value="F:oxidoreductase activity, acting on paired donors, with incorporation or reduction of molecular oxygen"/>
    <property type="evidence" value="ECO:0007669"/>
    <property type="project" value="InterPro"/>
</dbReference>
<evidence type="ECO:0000256" key="6">
    <source>
        <dbReference type="ARBA" id="ARBA00023002"/>
    </source>
</evidence>
<dbReference type="Proteomes" id="UP000076154">
    <property type="component" value="Unassembled WGS sequence"/>
</dbReference>
<evidence type="ECO:0000256" key="1">
    <source>
        <dbReference type="ARBA" id="ARBA00001971"/>
    </source>
</evidence>
<dbReference type="PANTHER" id="PTHR46300">
    <property type="entry name" value="P450, PUTATIVE (EUROFUNG)-RELATED-RELATED"/>
    <property type="match status" value="1"/>
</dbReference>
<dbReference type="OrthoDB" id="2789670at2759"/>
<evidence type="ECO:0000313" key="13">
    <source>
        <dbReference type="Proteomes" id="UP000076154"/>
    </source>
</evidence>
<dbReference type="GO" id="GO:0020037">
    <property type="term" value="F:heme binding"/>
    <property type="evidence" value="ECO:0007669"/>
    <property type="project" value="InterPro"/>
</dbReference>
<evidence type="ECO:0000256" key="2">
    <source>
        <dbReference type="ARBA" id="ARBA00005179"/>
    </source>
</evidence>
<gene>
    <name evidence="12" type="ORF">Hypma_001256</name>
</gene>
<dbReference type="PANTHER" id="PTHR46300:SF5">
    <property type="entry name" value="CYTOCHROME P450"/>
    <property type="match status" value="1"/>
</dbReference>
<feature type="binding site" description="axial binding residue" evidence="9">
    <location>
        <position position="435"/>
    </location>
    <ligand>
        <name>heme</name>
        <dbReference type="ChEBI" id="CHEBI:30413"/>
    </ligand>
    <ligandPart>
        <name>Fe</name>
        <dbReference type="ChEBI" id="CHEBI:18248"/>
    </ligandPart>
</feature>
<dbReference type="InterPro" id="IPR017972">
    <property type="entry name" value="Cyt_P450_CS"/>
</dbReference>
<dbReference type="InterPro" id="IPR036396">
    <property type="entry name" value="Cyt_P450_sf"/>
</dbReference>
<evidence type="ECO:0008006" key="14">
    <source>
        <dbReference type="Google" id="ProtNLM"/>
    </source>
</evidence>
<proteinExistence type="inferred from homology"/>